<name>A0A239A5F3_9ACTN</name>
<dbReference type="Proteomes" id="UP000198282">
    <property type="component" value="Unassembled WGS sequence"/>
</dbReference>
<evidence type="ECO:0000313" key="3">
    <source>
        <dbReference type="EMBL" id="SNR90877.1"/>
    </source>
</evidence>
<dbReference type="PANTHER" id="PTHR43477">
    <property type="entry name" value="DIHYDROANTICAPSIN 7-DEHYDROGENASE"/>
    <property type="match status" value="1"/>
</dbReference>
<evidence type="ECO:0000313" key="4">
    <source>
        <dbReference type="Proteomes" id="UP000198282"/>
    </source>
</evidence>
<dbReference type="EMBL" id="FZOD01000001">
    <property type="protein sequence ID" value="SNR90877.1"/>
    <property type="molecule type" value="Genomic_DNA"/>
</dbReference>
<dbReference type="AlphaFoldDB" id="A0A239A5F3"/>
<dbReference type="RefSeq" id="WP_179281822.1">
    <property type="nucleotide sequence ID" value="NZ_FZOD01000001.1"/>
</dbReference>
<dbReference type="InterPro" id="IPR020904">
    <property type="entry name" value="Sc_DH/Rdtase_CS"/>
</dbReference>
<dbReference type="Gene3D" id="3.40.50.720">
    <property type="entry name" value="NAD(P)-binding Rossmann-like Domain"/>
    <property type="match status" value="1"/>
</dbReference>
<comment type="similarity">
    <text evidence="1">Belongs to the short-chain dehydrogenases/reductases (SDR) family.</text>
</comment>
<dbReference type="InterPro" id="IPR051122">
    <property type="entry name" value="SDR_DHRS6-like"/>
</dbReference>
<dbReference type="CDD" id="cd05233">
    <property type="entry name" value="SDR_c"/>
    <property type="match status" value="1"/>
</dbReference>
<dbReference type="GO" id="GO:0016491">
    <property type="term" value="F:oxidoreductase activity"/>
    <property type="evidence" value="ECO:0007669"/>
    <property type="project" value="UniProtKB-KW"/>
</dbReference>
<proteinExistence type="inferred from homology"/>
<dbReference type="PANTHER" id="PTHR43477:SF1">
    <property type="entry name" value="DIHYDROANTICAPSIN 7-DEHYDROGENASE"/>
    <property type="match status" value="1"/>
</dbReference>
<dbReference type="InterPro" id="IPR002347">
    <property type="entry name" value="SDR_fam"/>
</dbReference>
<dbReference type="PROSITE" id="PS00061">
    <property type="entry name" value="ADH_SHORT"/>
    <property type="match status" value="1"/>
</dbReference>
<dbReference type="InterPro" id="IPR036291">
    <property type="entry name" value="NAD(P)-bd_dom_sf"/>
</dbReference>
<protein>
    <submittedName>
        <fullName evidence="3">Short chain dehydrogenase</fullName>
    </submittedName>
</protein>
<evidence type="ECO:0000256" key="2">
    <source>
        <dbReference type="ARBA" id="ARBA00023002"/>
    </source>
</evidence>
<accession>A0A239A5F3</accession>
<evidence type="ECO:0000256" key="1">
    <source>
        <dbReference type="ARBA" id="ARBA00006484"/>
    </source>
</evidence>
<gene>
    <name evidence="3" type="ORF">SAMN05216276_1001143</name>
</gene>
<dbReference type="PRINTS" id="PR00081">
    <property type="entry name" value="GDHRDH"/>
</dbReference>
<dbReference type="Pfam" id="PF00106">
    <property type="entry name" value="adh_short"/>
    <property type="match status" value="1"/>
</dbReference>
<keyword evidence="4" id="KW-1185">Reference proteome</keyword>
<sequence length="237" mass="25289">MIIVVTGASGPAGQAAVRRFTGQGHTVIGVDRSGDHGMTVEQPDQVAGRGERAGDRPVKHDHRQVDLLDFDAVKDLAESIGAEHGRVDGVVHLVGGWRGSKTFAETRLEDWDLLHDLLIRTLQHVTLAFEPLLKASERGRFAIVSAKAAERPTQGGAVYGTAKAASEAWTLAFADALEGTASTANILVVKALVHDGMRAASPEKRFPGFTDVDDLATAIDGLWDTDANGTRLDLTHE</sequence>
<reference evidence="3 4" key="1">
    <citation type="submission" date="2017-06" db="EMBL/GenBank/DDBJ databases">
        <authorList>
            <person name="Kim H.J."/>
            <person name="Triplett B.A."/>
        </authorList>
    </citation>
    <scope>NUCLEOTIDE SEQUENCE [LARGE SCALE GENOMIC DNA]</scope>
    <source>
        <strain evidence="3 4">CGMCC 4.2132</strain>
    </source>
</reference>
<organism evidence="3 4">
    <name type="scientific">Streptosporangium subroseum</name>
    <dbReference type="NCBI Taxonomy" id="106412"/>
    <lineage>
        <taxon>Bacteria</taxon>
        <taxon>Bacillati</taxon>
        <taxon>Actinomycetota</taxon>
        <taxon>Actinomycetes</taxon>
        <taxon>Streptosporangiales</taxon>
        <taxon>Streptosporangiaceae</taxon>
        <taxon>Streptosporangium</taxon>
    </lineage>
</organism>
<keyword evidence="2" id="KW-0560">Oxidoreductase</keyword>
<dbReference type="SUPFAM" id="SSF51735">
    <property type="entry name" value="NAD(P)-binding Rossmann-fold domains"/>
    <property type="match status" value="1"/>
</dbReference>